<sequence length="176" mass="18916">MTPAAPPAQILYTARPALWARILLIAVGVGIVLMVGPGAVALLVAEGGPSPWGWAALGLSLPFLLVVVVLVVLAQRPRFTVTTSGIEIRTPLRTRRLPWQDIALIEVDEGWIHQGQTMVVLRDGRRIGAPITAARSAMRRGERTSDHGPGLRGAARPTRAAIDAHRRWLSGDLGPR</sequence>
<evidence type="ECO:0000256" key="1">
    <source>
        <dbReference type="SAM" id="MobiDB-lite"/>
    </source>
</evidence>
<organism evidence="4 5">
    <name type="scientific">Brachybacterium ginsengisoli</name>
    <dbReference type="NCBI Taxonomy" id="1331682"/>
    <lineage>
        <taxon>Bacteria</taxon>
        <taxon>Bacillati</taxon>
        <taxon>Actinomycetota</taxon>
        <taxon>Actinomycetes</taxon>
        <taxon>Micrococcales</taxon>
        <taxon>Dermabacteraceae</taxon>
        <taxon>Brachybacterium</taxon>
    </lineage>
</organism>
<keyword evidence="2" id="KW-0812">Transmembrane</keyword>
<keyword evidence="2" id="KW-0472">Membrane</keyword>
<feature type="domain" description="Low molecular weight protein antigen 6 PH" evidence="3">
    <location>
        <begin position="76"/>
        <end position="124"/>
    </location>
</feature>
<feature type="region of interest" description="Disordered" evidence="1">
    <location>
        <begin position="137"/>
        <end position="156"/>
    </location>
</feature>
<reference evidence="4 5" key="1">
    <citation type="journal article" date="2014" name="Int. J. Syst. Evol. Microbiol.">
        <title>Brachybacterium ginsengisoli sp. nov., isolated from soil of a ginseng field.</title>
        <authorList>
            <person name="Hoang V.A."/>
            <person name="Kim Y.J."/>
            <person name="Nguyen N.L."/>
            <person name="Yang D.C."/>
        </authorList>
    </citation>
    <scope>NUCLEOTIDE SEQUENCE [LARGE SCALE GENOMIC DNA]</scope>
    <source>
        <strain evidence="4 5">DCY80</strain>
    </source>
</reference>
<dbReference type="InterPro" id="IPR019692">
    <property type="entry name" value="CFP-6_PH"/>
</dbReference>
<feature type="transmembrane region" description="Helical" evidence="2">
    <location>
        <begin position="22"/>
        <end position="45"/>
    </location>
</feature>
<dbReference type="EMBL" id="CP023564">
    <property type="protein sequence ID" value="ATG54593.1"/>
    <property type="molecule type" value="Genomic_DNA"/>
</dbReference>
<name>A0A291GWK8_9MICO</name>
<evidence type="ECO:0000313" key="5">
    <source>
        <dbReference type="Proteomes" id="UP000217889"/>
    </source>
</evidence>
<dbReference type="AlphaFoldDB" id="A0A291GWK8"/>
<protein>
    <recommendedName>
        <fullName evidence="3">Low molecular weight protein antigen 6 PH domain-containing protein</fullName>
    </recommendedName>
</protein>
<proteinExistence type="predicted"/>
<dbReference type="Proteomes" id="UP000217889">
    <property type="component" value="Chromosome"/>
</dbReference>
<dbReference type="Pfam" id="PF10756">
    <property type="entry name" value="bPH_6"/>
    <property type="match status" value="1"/>
</dbReference>
<dbReference type="KEGG" id="bgg:CFK41_07315"/>
<evidence type="ECO:0000313" key="4">
    <source>
        <dbReference type="EMBL" id="ATG54593.1"/>
    </source>
</evidence>
<dbReference type="RefSeq" id="WP_096799060.1">
    <property type="nucleotide sequence ID" value="NZ_CP023564.1"/>
</dbReference>
<evidence type="ECO:0000259" key="3">
    <source>
        <dbReference type="Pfam" id="PF10756"/>
    </source>
</evidence>
<gene>
    <name evidence="4" type="ORF">CFK41_07315</name>
</gene>
<accession>A0A291GWK8</accession>
<keyword evidence="5" id="KW-1185">Reference proteome</keyword>
<feature type="transmembrane region" description="Helical" evidence="2">
    <location>
        <begin position="51"/>
        <end position="74"/>
    </location>
</feature>
<evidence type="ECO:0000256" key="2">
    <source>
        <dbReference type="SAM" id="Phobius"/>
    </source>
</evidence>
<keyword evidence="2" id="KW-1133">Transmembrane helix</keyword>
<dbReference type="OrthoDB" id="4794417at2"/>